<evidence type="ECO:0000313" key="2">
    <source>
        <dbReference type="EMBL" id="TCP14397.1"/>
    </source>
</evidence>
<dbReference type="PANTHER" id="PTHR20935:SF1">
    <property type="entry name" value="SLL1549 PROTEIN"/>
    <property type="match status" value="1"/>
</dbReference>
<dbReference type="InterPro" id="IPR029033">
    <property type="entry name" value="His_PPase_superfam"/>
</dbReference>
<dbReference type="NCBIfam" id="TIGR00249">
    <property type="entry name" value="sixA"/>
    <property type="match status" value="1"/>
</dbReference>
<dbReference type="InterPro" id="IPR051021">
    <property type="entry name" value="Mito_Ser/Thr_phosphatase"/>
</dbReference>
<dbReference type="RefSeq" id="WP_132022238.1">
    <property type="nucleotide sequence ID" value="NZ_CP016605.1"/>
</dbReference>
<dbReference type="CDD" id="cd07067">
    <property type="entry name" value="HP_PGM_like"/>
    <property type="match status" value="1"/>
</dbReference>
<accession>A0A4R2N3G2</accession>
<keyword evidence="1" id="KW-0378">Hydrolase</keyword>
<organism evidence="2 3">
    <name type="scientific">Bisgaardia hudsonensis</name>
    <dbReference type="NCBI Taxonomy" id="109472"/>
    <lineage>
        <taxon>Bacteria</taxon>
        <taxon>Pseudomonadati</taxon>
        <taxon>Pseudomonadota</taxon>
        <taxon>Gammaproteobacteria</taxon>
        <taxon>Pasteurellales</taxon>
        <taxon>Pasteurellaceae</taxon>
        <taxon>Bisgaardia</taxon>
    </lineage>
</organism>
<dbReference type="Gene3D" id="3.40.50.1240">
    <property type="entry name" value="Phosphoglycerate mutase-like"/>
    <property type="match status" value="1"/>
</dbReference>
<dbReference type="SUPFAM" id="SSF53254">
    <property type="entry name" value="Phosphoglycerate mutase-like"/>
    <property type="match status" value="1"/>
</dbReference>
<comment type="caution">
    <text evidence="2">The sequence shown here is derived from an EMBL/GenBank/DDBJ whole genome shotgun (WGS) entry which is preliminary data.</text>
</comment>
<dbReference type="Pfam" id="PF00300">
    <property type="entry name" value="His_Phos_1"/>
    <property type="match status" value="1"/>
</dbReference>
<protein>
    <submittedName>
        <fullName evidence="2">Phosphohistidine phosphatase SixA</fullName>
    </submittedName>
</protein>
<gene>
    <name evidence="2" type="ORF">EV697_101538</name>
</gene>
<dbReference type="PANTHER" id="PTHR20935">
    <property type="entry name" value="PHOSPHOGLYCERATE MUTASE-RELATED"/>
    <property type="match status" value="1"/>
</dbReference>
<evidence type="ECO:0000256" key="1">
    <source>
        <dbReference type="ARBA" id="ARBA00022801"/>
    </source>
</evidence>
<proteinExistence type="predicted"/>
<dbReference type="InterPro" id="IPR013078">
    <property type="entry name" value="His_Pase_superF_clade-1"/>
</dbReference>
<dbReference type="AlphaFoldDB" id="A0A4R2N3G2"/>
<sequence>MQIFIMRHGEAEMMAESDMARHLTSNGRKQVRQQAEWLKSVGVNIDKVIVSPYVRAQETFDEVNAVFVDTLRGKKELCKSITPYGDVAIVIEYLSVLNDEGVENVFLISHLPLVGEIVARLVNQTNTVNFYPSTIVQIEWNKSDKRGQLKHICIP</sequence>
<dbReference type="Proteomes" id="UP000294841">
    <property type="component" value="Unassembled WGS sequence"/>
</dbReference>
<dbReference type="InterPro" id="IPR004449">
    <property type="entry name" value="SixA"/>
</dbReference>
<dbReference type="SMART" id="SM00855">
    <property type="entry name" value="PGAM"/>
    <property type="match status" value="1"/>
</dbReference>
<reference evidence="2 3" key="1">
    <citation type="submission" date="2019-03" db="EMBL/GenBank/DDBJ databases">
        <title>Genomic Encyclopedia of Type Strains, Phase IV (KMG-IV): sequencing the most valuable type-strain genomes for metagenomic binning, comparative biology and taxonomic classification.</title>
        <authorList>
            <person name="Goeker M."/>
        </authorList>
    </citation>
    <scope>NUCLEOTIDE SEQUENCE [LARGE SCALE GENOMIC DNA]</scope>
    <source>
        <strain evidence="2 3">DSM 28231</strain>
    </source>
</reference>
<dbReference type="EMBL" id="SLXI01000001">
    <property type="protein sequence ID" value="TCP14397.1"/>
    <property type="molecule type" value="Genomic_DNA"/>
</dbReference>
<name>A0A4R2N3G2_9PAST</name>
<keyword evidence="3" id="KW-1185">Reference proteome</keyword>
<evidence type="ECO:0000313" key="3">
    <source>
        <dbReference type="Proteomes" id="UP000294841"/>
    </source>
</evidence>
<dbReference type="GO" id="GO:0005737">
    <property type="term" value="C:cytoplasm"/>
    <property type="evidence" value="ECO:0007669"/>
    <property type="project" value="InterPro"/>
</dbReference>
<dbReference type="GO" id="GO:0101006">
    <property type="term" value="F:protein histidine phosphatase activity"/>
    <property type="evidence" value="ECO:0007669"/>
    <property type="project" value="InterPro"/>
</dbReference>
<dbReference type="OrthoDB" id="92610at2"/>